<dbReference type="AlphaFoldDB" id="A0AAW1D6P0"/>
<evidence type="ECO:0000256" key="4">
    <source>
        <dbReference type="ARBA" id="ARBA00022989"/>
    </source>
</evidence>
<evidence type="ECO:0000256" key="5">
    <source>
        <dbReference type="ARBA" id="ARBA00023136"/>
    </source>
</evidence>
<dbReference type="Proteomes" id="UP001461498">
    <property type="component" value="Unassembled WGS sequence"/>
</dbReference>
<organism evidence="7 8">
    <name type="scientific">Rhynocoris fuscipes</name>
    <dbReference type="NCBI Taxonomy" id="488301"/>
    <lineage>
        <taxon>Eukaryota</taxon>
        <taxon>Metazoa</taxon>
        <taxon>Ecdysozoa</taxon>
        <taxon>Arthropoda</taxon>
        <taxon>Hexapoda</taxon>
        <taxon>Insecta</taxon>
        <taxon>Pterygota</taxon>
        <taxon>Neoptera</taxon>
        <taxon>Paraneoptera</taxon>
        <taxon>Hemiptera</taxon>
        <taxon>Heteroptera</taxon>
        <taxon>Panheteroptera</taxon>
        <taxon>Cimicomorpha</taxon>
        <taxon>Reduviidae</taxon>
        <taxon>Harpactorinae</taxon>
        <taxon>Harpactorini</taxon>
        <taxon>Rhynocoris</taxon>
    </lineage>
</organism>
<keyword evidence="4 6" id="KW-1133">Transmembrane helix</keyword>
<dbReference type="GO" id="GO:0006888">
    <property type="term" value="P:endoplasmic reticulum to Golgi vesicle-mediated transport"/>
    <property type="evidence" value="ECO:0007669"/>
    <property type="project" value="InterPro"/>
</dbReference>
<comment type="subcellular location">
    <subcellularLocation>
        <location evidence="1">Membrane</location>
        <topology evidence="1">Multi-pass membrane protein</topology>
    </subcellularLocation>
</comment>
<evidence type="ECO:0000256" key="1">
    <source>
        <dbReference type="ARBA" id="ARBA00004141"/>
    </source>
</evidence>
<dbReference type="GO" id="GO:0016020">
    <property type="term" value="C:membrane"/>
    <property type="evidence" value="ECO:0007669"/>
    <property type="project" value="UniProtKB-SubCell"/>
</dbReference>
<dbReference type="PANTHER" id="PTHR21236">
    <property type="entry name" value="GOLGI MEMBRANE PROTEIN YIP1"/>
    <property type="match status" value="1"/>
</dbReference>
<evidence type="ECO:0000256" key="2">
    <source>
        <dbReference type="ARBA" id="ARBA00010596"/>
    </source>
</evidence>
<comment type="similarity">
    <text evidence="2">Belongs to the YIP1 family.</text>
</comment>
<keyword evidence="3 6" id="KW-0812">Transmembrane</keyword>
<comment type="caution">
    <text evidence="7">The sequence shown here is derived from an EMBL/GenBank/DDBJ whole genome shotgun (WGS) entry which is preliminary data.</text>
</comment>
<evidence type="ECO:0000256" key="3">
    <source>
        <dbReference type="ARBA" id="ARBA00022692"/>
    </source>
</evidence>
<keyword evidence="8" id="KW-1185">Reference proteome</keyword>
<dbReference type="EMBL" id="JAPXFL010000006">
    <property type="protein sequence ID" value="KAK9505865.1"/>
    <property type="molecule type" value="Genomic_DNA"/>
</dbReference>
<gene>
    <name evidence="7" type="ORF">O3M35_009837</name>
</gene>
<name>A0AAW1D6P0_9HEMI</name>
<feature type="transmembrane region" description="Helical" evidence="6">
    <location>
        <begin position="129"/>
        <end position="146"/>
    </location>
</feature>
<dbReference type="InterPro" id="IPR045231">
    <property type="entry name" value="Yip1/4-like"/>
</dbReference>
<protein>
    <recommendedName>
        <fullName evidence="9">Protein YIPF</fullName>
    </recommendedName>
</protein>
<dbReference type="GO" id="GO:0048280">
    <property type="term" value="P:vesicle fusion with Golgi apparatus"/>
    <property type="evidence" value="ECO:0007669"/>
    <property type="project" value="TreeGrafter"/>
</dbReference>
<feature type="transmembrane region" description="Helical" evidence="6">
    <location>
        <begin position="158"/>
        <end position="180"/>
    </location>
</feature>
<feature type="transmembrane region" description="Helical" evidence="6">
    <location>
        <begin position="186"/>
        <end position="207"/>
    </location>
</feature>
<keyword evidence="5 6" id="KW-0472">Membrane</keyword>
<evidence type="ECO:0000313" key="7">
    <source>
        <dbReference type="EMBL" id="KAK9505865.1"/>
    </source>
</evidence>
<dbReference type="PANTHER" id="PTHR21236:SF2">
    <property type="entry name" value="PROTEIN YIPF"/>
    <property type="match status" value="1"/>
</dbReference>
<dbReference type="GO" id="GO:0005802">
    <property type="term" value="C:trans-Golgi network"/>
    <property type="evidence" value="ECO:0007669"/>
    <property type="project" value="TreeGrafter"/>
</dbReference>
<reference evidence="7 8" key="1">
    <citation type="submission" date="2022-12" db="EMBL/GenBank/DDBJ databases">
        <title>Chromosome-level genome assembly of true bugs.</title>
        <authorList>
            <person name="Ma L."/>
            <person name="Li H."/>
        </authorList>
    </citation>
    <scope>NUCLEOTIDE SEQUENCE [LARGE SCALE GENOMIC DNA]</scope>
    <source>
        <strain evidence="7">Lab_2022b</strain>
    </source>
</reference>
<sequence>MTIDPEMLLSQRVLYNENTTATNLEVYNTNYQSKMAFFNEPLRNPIDYSSTSSNYFNQQTYRNSNEYDDEPPLLEELEIYPDKILEKIKLVLDPFKNDVPYDCDLGGPLLFYICLAVSMLLSGGKLNFGYVYGISVIGCIMIYILLRLMTNSDQISIFAVASALGYSLIPIVLLSLLNILFSLNNYFGYLIAFISVIWSSYAASRLLCLTCENYVERPLIMYPCALLYGVFTLLVIF</sequence>
<evidence type="ECO:0000256" key="6">
    <source>
        <dbReference type="SAM" id="Phobius"/>
    </source>
</evidence>
<evidence type="ECO:0008006" key="9">
    <source>
        <dbReference type="Google" id="ProtNLM"/>
    </source>
</evidence>
<evidence type="ECO:0000313" key="8">
    <source>
        <dbReference type="Proteomes" id="UP001461498"/>
    </source>
</evidence>
<proteinExistence type="inferred from homology"/>
<feature type="transmembrane region" description="Helical" evidence="6">
    <location>
        <begin position="219"/>
        <end position="236"/>
    </location>
</feature>
<accession>A0AAW1D6P0</accession>